<evidence type="ECO:0000313" key="4">
    <source>
        <dbReference type="Proteomes" id="UP000604117"/>
    </source>
</evidence>
<feature type="compositionally biased region" description="Low complexity" evidence="1">
    <location>
        <begin position="478"/>
        <end position="495"/>
    </location>
</feature>
<feature type="compositionally biased region" description="Low complexity" evidence="1">
    <location>
        <begin position="538"/>
        <end position="551"/>
    </location>
</feature>
<accession>A0ABQ4CNN6</accession>
<feature type="compositionally biased region" description="Basic and acidic residues" evidence="1">
    <location>
        <begin position="894"/>
        <end position="919"/>
    </location>
</feature>
<reference evidence="3 4" key="1">
    <citation type="submission" date="2021-01" db="EMBL/GenBank/DDBJ databases">
        <title>Whole genome shotgun sequence of Asanoa siamensis NBRC 107932.</title>
        <authorList>
            <person name="Komaki H."/>
            <person name="Tamura T."/>
        </authorList>
    </citation>
    <scope>NUCLEOTIDE SEQUENCE [LARGE SCALE GENOMIC DNA]</scope>
    <source>
        <strain evidence="3 4">NBRC 107932</strain>
    </source>
</reference>
<gene>
    <name evidence="3" type="ORF">Asi02nite_24220</name>
</gene>
<evidence type="ECO:0000256" key="1">
    <source>
        <dbReference type="SAM" id="MobiDB-lite"/>
    </source>
</evidence>
<feature type="compositionally biased region" description="Low complexity" evidence="1">
    <location>
        <begin position="697"/>
        <end position="711"/>
    </location>
</feature>
<feature type="transmembrane region" description="Helical" evidence="2">
    <location>
        <begin position="84"/>
        <end position="105"/>
    </location>
</feature>
<keyword evidence="2" id="KW-0812">Transmembrane</keyword>
<feature type="compositionally biased region" description="Basic and acidic residues" evidence="1">
    <location>
        <begin position="938"/>
        <end position="948"/>
    </location>
</feature>
<evidence type="ECO:0000256" key="2">
    <source>
        <dbReference type="SAM" id="Phobius"/>
    </source>
</evidence>
<feature type="compositionally biased region" description="Basic and acidic residues" evidence="1">
    <location>
        <begin position="467"/>
        <end position="477"/>
    </location>
</feature>
<proteinExistence type="predicted"/>
<organism evidence="3 4">
    <name type="scientific">Asanoa siamensis</name>
    <dbReference type="NCBI Taxonomy" id="926357"/>
    <lineage>
        <taxon>Bacteria</taxon>
        <taxon>Bacillati</taxon>
        <taxon>Actinomycetota</taxon>
        <taxon>Actinomycetes</taxon>
        <taxon>Micromonosporales</taxon>
        <taxon>Micromonosporaceae</taxon>
        <taxon>Asanoa</taxon>
    </lineage>
</organism>
<feature type="transmembrane region" description="Helical" evidence="2">
    <location>
        <begin position="222"/>
        <end position="243"/>
    </location>
</feature>
<comment type="caution">
    <text evidence="3">The sequence shown here is derived from an EMBL/GenBank/DDBJ whole genome shotgun (WGS) entry which is preliminary data.</text>
</comment>
<dbReference type="RefSeq" id="WP_203712586.1">
    <property type="nucleotide sequence ID" value="NZ_BONE01000015.1"/>
</dbReference>
<feature type="transmembrane region" description="Helical" evidence="2">
    <location>
        <begin position="195"/>
        <end position="215"/>
    </location>
</feature>
<feature type="transmembrane region" description="Helical" evidence="2">
    <location>
        <begin position="52"/>
        <end position="72"/>
    </location>
</feature>
<feature type="compositionally biased region" description="Basic residues" evidence="1">
    <location>
        <begin position="595"/>
        <end position="605"/>
    </location>
</feature>
<feature type="compositionally biased region" description="Low complexity" evidence="1">
    <location>
        <begin position="736"/>
        <end position="748"/>
    </location>
</feature>
<sequence length="960" mass="98391">MAYRTWGRVLLAALGVGLLAGAGQLGFAYGLGVVRFARDFAELPGQWTAHLAWVAWFAMLAAVAGGLAGNWLARRDGLRMTLGAQVAVSVAGGVGALAVAPLAMLPARVAGIASGNAVTIAGLSAALGALVGVFAAVAVLAQRVAGLNLGAVTLVVWLVALLSVAPSLGPEDPLPEVRLGVLDAAWLGDGLAQRLAVIAMPAIALLAGAGIGALARWRGLPLIPVAVSGVVGPALLALAYLIAGPGDDPDRYQAAPYWGALIAVAAGGLGSVLAAVARQLTAGDRGGSTPPAPRHGDHTAEIFPSTRPGADDASPTRAGDFDAWGNDKPPSDRGDDDSTSALGGASPGFGVDVPGPRRARDLGDVERAAPQPEEGSLFTSPTPVAPLRQPEIVSPPPGPEPTPIRPFDRQPASGPGDWLTDKTSTFPSASVPVVPAAGPGVGGDAGQRPTSIRPQPPASGQVPRQSDGPDGRTDTPERSWSSRGGAAASDWSSRSTPASDRTAGSDWSFRLDPTPVDDQAGGSDWSGGPGSAPATGRSPKAASDAPAASGPEMPDWRLAPPAWTPPPPITPGAPAAETSSIPQEPTPVPQPEKPQKRRGLFRRKDKSAPEPTPPAPDAGGDDWVEVPPAPGPDTDPPAADTTPRGPRGFGFGGLVSNRFGDDSPATDRDGDRRGDGDRSPTDDRTAPASWSDRTRPTTAAGDSAATATSWSDRARPNPGEDDSAAPTSWSDRARPTSAAGDSAATATSWSDRGRPSAATGADQAPAASWSNRNRPGGSADPATDDSAAAAGPSDRPAKERRPGRAERHLRSVDSAGDQPKRPRAAVDSDAGSWDIDDPVPPTRGIRPAASAGADTKASEAPDADTPSSEDTEATTERAPSRGLFRRSRNNSDTTETRDEPGDKPEPTKGRRGKSEKPIEERDEEYVDWVAGLGAPEPVNERRRDDAPRRSLRPTGRGKDE</sequence>
<dbReference type="Proteomes" id="UP000604117">
    <property type="component" value="Unassembled WGS sequence"/>
</dbReference>
<feature type="transmembrane region" description="Helical" evidence="2">
    <location>
        <begin position="255"/>
        <end position="276"/>
    </location>
</feature>
<protein>
    <submittedName>
        <fullName evidence="3">Uncharacterized protein</fullName>
    </submittedName>
</protein>
<feature type="region of interest" description="Disordered" evidence="1">
    <location>
        <begin position="284"/>
        <end position="960"/>
    </location>
</feature>
<feature type="compositionally biased region" description="Low complexity" evidence="1">
    <location>
        <begin position="636"/>
        <end position="646"/>
    </location>
</feature>
<evidence type="ECO:0000313" key="3">
    <source>
        <dbReference type="EMBL" id="GIF72904.1"/>
    </source>
</evidence>
<keyword evidence="4" id="KW-1185">Reference proteome</keyword>
<dbReference type="EMBL" id="BONE01000015">
    <property type="protein sequence ID" value="GIF72904.1"/>
    <property type="molecule type" value="Genomic_DNA"/>
</dbReference>
<feature type="compositionally biased region" description="Basic and acidic residues" evidence="1">
    <location>
        <begin position="358"/>
        <end position="367"/>
    </location>
</feature>
<feature type="compositionally biased region" description="Pro residues" evidence="1">
    <location>
        <begin position="562"/>
        <end position="571"/>
    </location>
</feature>
<feature type="transmembrane region" description="Helical" evidence="2">
    <location>
        <begin position="117"/>
        <end position="140"/>
    </location>
</feature>
<feature type="compositionally biased region" description="Basic and acidic residues" evidence="1">
    <location>
        <begin position="795"/>
        <end position="811"/>
    </location>
</feature>
<keyword evidence="2" id="KW-0472">Membrane</keyword>
<feature type="transmembrane region" description="Helical" evidence="2">
    <location>
        <begin position="147"/>
        <end position="168"/>
    </location>
</feature>
<feature type="compositionally biased region" description="Low complexity" evidence="1">
    <location>
        <begin position="427"/>
        <end position="438"/>
    </location>
</feature>
<feature type="compositionally biased region" description="Basic and acidic residues" evidence="1">
    <location>
        <begin position="659"/>
        <end position="685"/>
    </location>
</feature>
<keyword evidence="2" id="KW-1133">Transmembrane helix</keyword>
<feature type="compositionally biased region" description="Pro residues" evidence="1">
    <location>
        <begin position="393"/>
        <end position="404"/>
    </location>
</feature>
<feature type="compositionally biased region" description="Low complexity" evidence="1">
    <location>
        <begin position="776"/>
        <end position="794"/>
    </location>
</feature>
<name>A0ABQ4CNN6_9ACTN</name>